<keyword evidence="3" id="KW-0442">Lipid degradation</keyword>
<dbReference type="EMBL" id="SZQL01000002">
    <property type="protein sequence ID" value="TKK70820.1"/>
    <property type="molecule type" value="Genomic_DNA"/>
</dbReference>
<dbReference type="SUPFAM" id="SSF48179">
    <property type="entry name" value="6-phosphogluconate dehydrogenase C-terminal domain-like"/>
    <property type="match status" value="2"/>
</dbReference>
<reference evidence="10 11" key="1">
    <citation type="submission" date="2019-05" db="EMBL/GenBank/DDBJ databases">
        <title>Panacibacter sp. strain 17mud1-8 Genome sequencing and assembly.</title>
        <authorList>
            <person name="Chhetri G."/>
        </authorList>
    </citation>
    <scope>NUCLEOTIDE SEQUENCE [LARGE SCALE GENOMIC DNA]</scope>
    <source>
        <strain evidence="10 11">17mud1-8</strain>
    </source>
</reference>
<dbReference type="SUPFAM" id="SSF52096">
    <property type="entry name" value="ClpP/crotonase"/>
    <property type="match status" value="1"/>
</dbReference>
<dbReference type="InterPro" id="IPR008927">
    <property type="entry name" value="6-PGluconate_DH-like_C_sf"/>
</dbReference>
<dbReference type="PANTHER" id="PTHR48075">
    <property type="entry name" value="3-HYDROXYACYL-COA DEHYDROGENASE FAMILY PROTEIN"/>
    <property type="match status" value="1"/>
</dbReference>
<dbReference type="Pfam" id="PF02737">
    <property type="entry name" value="3HCDH_N"/>
    <property type="match status" value="1"/>
</dbReference>
<dbReference type="InterPro" id="IPR036291">
    <property type="entry name" value="NAD(P)-bd_dom_sf"/>
</dbReference>
<dbReference type="Proteomes" id="UP000305848">
    <property type="component" value="Unassembled WGS sequence"/>
</dbReference>
<dbReference type="InterPro" id="IPR001753">
    <property type="entry name" value="Enoyl-CoA_hydra/iso"/>
</dbReference>
<dbReference type="Gene3D" id="3.40.50.720">
    <property type="entry name" value="NAD(P)-binding Rossmann-like Domain"/>
    <property type="match status" value="1"/>
</dbReference>
<evidence type="ECO:0000256" key="4">
    <source>
        <dbReference type="ARBA" id="ARBA00023002"/>
    </source>
</evidence>
<keyword evidence="2" id="KW-0276">Fatty acid metabolism</keyword>
<comment type="pathway">
    <text evidence="1">Lipid metabolism; fatty acid beta-oxidation.</text>
</comment>
<dbReference type="GO" id="GO:0070403">
    <property type="term" value="F:NAD+ binding"/>
    <property type="evidence" value="ECO:0007669"/>
    <property type="project" value="InterPro"/>
</dbReference>
<organism evidence="10 11">
    <name type="scientific">Ilyomonas limi</name>
    <dbReference type="NCBI Taxonomy" id="2575867"/>
    <lineage>
        <taxon>Bacteria</taxon>
        <taxon>Pseudomonadati</taxon>
        <taxon>Bacteroidota</taxon>
        <taxon>Chitinophagia</taxon>
        <taxon>Chitinophagales</taxon>
        <taxon>Chitinophagaceae</taxon>
        <taxon>Ilyomonas</taxon>
    </lineage>
</organism>
<protein>
    <submittedName>
        <fullName evidence="10">3-hydroxyacyl-CoA dehydrogenase/enoyl-CoA hydratase family protein</fullName>
    </submittedName>
</protein>
<evidence type="ECO:0000313" key="11">
    <source>
        <dbReference type="Proteomes" id="UP000305848"/>
    </source>
</evidence>
<comment type="caution">
    <text evidence="10">The sequence shown here is derived from an EMBL/GenBank/DDBJ whole genome shotgun (WGS) entry which is preliminary data.</text>
</comment>
<dbReference type="Pfam" id="PF00725">
    <property type="entry name" value="3HCDH"/>
    <property type="match status" value="1"/>
</dbReference>
<dbReference type="CDD" id="cd06558">
    <property type="entry name" value="crotonase-like"/>
    <property type="match status" value="1"/>
</dbReference>
<dbReference type="PANTHER" id="PTHR48075:SF7">
    <property type="entry name" value="3-HYDROXYACYL-COA DEHYDROGENASE-RELATED"/>
    <property type="match status" value="1"/>
</dbReference>
<dbReference type="RefSeq" id="WP_137260419.1">
    <property type="nucleotide sequence ID" value="NZ_SZQL01000002.1"/>
</dbReference>
<feature type="domain" description="3-hydroxyacyl-CoA dehydrogenase NAD binding" evidence="9">
    <location>
        <begin position="7"/>
        <end position="197"/>
    </location>
</feature>
<evidence type="ECO:0000256" key="3">
    <source>
        <dbReference type="ARBA" id="ARBA00022963"/>
    </source>
</evidence>
<dbReference type="SUPFAM" id="SSF51735">
    <property type="entry name" value="NAD(P)-binding Rossmann-fold domains"/>
    <property type="match status" value="1"/>
</dbReference>
<comment type="catalytic activity">
    <reaction evidence="7">
        <text>a (3S)-3-hydroxyacyl-CoA + NAD(+) = a 3-oxoacyl-CoA + NADH + H(+)</text>
        <dbReference type="Rhea" id="RHEA:22432"/>
        <dbReference type="ChEBI" id="CHEBI:15378"/>
        <dbReference type="ChEBI" id="CHEBI:57318"/>
        <dbReference type="ChEBI" id="CHEBI:57540"/>
        <dbReference type="ChEBI" id="CHEBI:57945"/>
        <dbReference type="ChEBI" id="CHEBI:90726"/>
        <dbReference type="EC" id="1.1.1.35"/>
    </reaction>
</comment>
<dbReference type="Pfam" id="PF00378">
    <property type="entry name" value="ECH_1"/>
    <property type="match status" value="1"/>
</dbReference>
<evidence type="ECO:0000259" key="9">
    <source>
        <dbReference type="Pfam" id="PF02737"/>
    </source>
</evidence>
<dbReference type="InterPro" id="IPR029045">
    <property type="entry name" value="ClpP/crotonase-like_dom_sf"/>
</dbReference>
<evidence type="ECO:0000256" key="7">
    <source>
        <dbReference type="ARBA" id="ARBA00049556"/>
    </source>
</evidence>
<evidence type="ECO:0000313" key="10">
    <source>
        <dbReference type="EMBL" id="TKK70820.1"/>
    </source>
</evidence>
<dbReference type="InterPro" id="IPR006176">
    <property type="entry name" value="3-OHacyl-CoA_DH_NAD-bd"/>
</dbReference>
<evidence type="ECO:0000256" key="5">
    <source>
        <dbReference type="ARBA" id="ARBA00023027"/>
    </source>
</evidence>
<keyword evidence="6" id="KW-0443">Lipid metabolism</keyword>
<keyword evidence="11" id="KW-1185">Reference proteome</keyword>
<dbReference type="Gene3D" id="1.10.1040.50">
    <property type="match status" value="1"/>
</dbReference>
<dbReference type="GO" id="GO:0006635">
    <property type="term" value="P:fatty acid beta-oxidation"/>
    <property type="evidence" value="ECO:0007669"/>
    <property type="project" value="UniProtKB-UniPathway"/>
</dbReference>
<sequence>MKRTIKKVAVLGSGIMGSRIACLFAGIGVQVLLLDIVPKEATESTNVLARNKVVNDALQAAIKSNPSPVYTPDVVKRITTGNFDDNLKDIAACDWVIEVVVERLDIKRSLYEKVEQYRKKGTLVTSNTSGIPIHLLAEGRSEDFKKHFCGTHFFNPPRYLRLLEIIPTKDTDQSVTNFLLHYGDLYLGKTTVLAKDTPAFIANRVGVFGIMNIFHVMQKLGLNIDEVDALTGPVIGRPKSATFRTADVVGIDTMVKVAKDLRNNLPDDEAKEMFVIPAWLEKIVTNNWLGDKTGGGFFKKIKLPLAEGSPEEQKRDTEIQTLNLDTFEYAPRNKPKFATLDAVKPIEDVRQRIPVLFAGTDKAGEFYGQLFYALFSYISYRIPEISDESYRIDDAMKAGFGWEIGAFETWDLLGVAKTAEMMKAAGFTYASWVDEMLAAGNTSFYKTEKGKRLYYDIPSKTYQLIPGTGVFIVLSNYTDKVVWKNSHAALYDIGDEVVALQWNTKMNSIGSEVLDAANKSIAIAEEKYKGLVIANDGANFSAGANVGMIFMFAVEQEYDELDLAIRMFQNTVMRVRYSSVPVVIAPHGLTLGGGCEMNLHADKVCAAAETYIGLVELGVGLIPGGGGTKEFVLRAADEMHEDEPETITLKNRFLTIATAKVATSALEAYSLGILRKGLDEVVMNQNRRITEAKRSVLEMYDSGYVMPVPRKDIKVLGKSALGALLVGVNGMQRAGYATAHDALVARKLAYVMCGGDLSEQSLVSEQYLLDLEREAFLSLCGERKTLERLQSVLKTGKPVRN</sequence>
<name>A0A4U3L701_9BACT</name>
<accession>A0A4U3L701</accession>
<gene>
    <name evidence="10" type="ORF">FC093_03750</name>
</gene>
<feature type="domain" description="3-hydroxyacyl-CoA dehydrogenase C-terminal" evidence="8">
    <location>
        <begin position="200"/>
        <end position="299"/>
    </location>
</feature>
<dbReference type="GO" id="GO:0003857">
    <property type="term" value="F:(3S)-3-hydroxyacyl-CoA dehydrogenase (NAD+) activity"/>
    <property type="evidence" value="ECO:0007669"/>
    <property type="project" value="UniProtKB-EC"/>
</dbReference>
<keyword evidence="4" id="KW-0560">Oxidoreductase</keyword>
<evidence type="ECO:0000256" key="2">
    <source>
        <dbReference type="ARBA" id="ARBA00022832"/>
    </source>
</evidence>
<dbReference type="Gene3D" id="3.90.226.10">
    <property type="entry name" value="2-enoyl-CoA Hydratase, Chain A, domain 1"/>
    <property type="match status" value="1"/>
</dbReference>
<evidence type="ECO:0000256" key="6">
    <source>
        <dbReference type="ARBA" id="ARBA00023098"/>
    </source>
</evidence>
<evidence type="ECO:0000256" key="1">
    <source>
        <dbReference type="ARBA" id="ARBA00005005"/>
    </source>
</evidence>
<dbReference type="InterPro" id="IPR006108">
    <property type="entry name" value="3HC_DH_C"/>
</dbReference>
<dbReference type="AlphaFoldDB" id="A0A4U3L701"/>
<keyword evidence="5" id="KW-0520">NAD</keyword>
<evidence type="ECO:0000259" key="8">
    <source>
        <dbReference type="Pfam" id="PF00725"/>
    </source>
</evidence>
<dbReference type="UniPathway" id="UPA00659"/>
<proteinExistence type="predicted"/>
<dbReference type="OrthoDB" id="9771883at2"/>